<dbReference type="SUPFAM" id="SSF82185">
    <property type="entry name" value="Histone H3 K4-specific methyltransferase SET7/9 N-terminal domain"/>
    <property type="match status" value="3"/>
</dbReference>
<dbReference type="Pfam" id="PF02493">
    <property type="entry name" value="MORN"/>
    <property type="match status" value="10"/>
</dbReference>
<evidence type="ECO:0000256" key="1">
    <source>
        <dbReference type="ARBA" id="ARBA00004230"/>
    </source>
</evidence>
<evidence type="ECO:0000313" key="10">
    <source>
        <dbReference type="EMBL" id="KAK5615332.1"/>
    </source>
</evidence>
<keyword evidence="3" id="KW-0963">Cytoplasm</keyword>
<keyword evidence="4" id="KW-0677">Repeat</keyword>
<keyword evidence="8" id="KW-0966">Cell projection</keyword>
<dbReference type="Proteomes" id="UP001311232">
    <property type="component" value="Unassembled WGS sequence"/>
</dbReference>
<proteinExistence type="predicted"/>
<keyword evidence="5" id="KW-0282">Flagellum</keyword>
<comment type="subcellular location">
    <subcellularLocation>
        <location evidence="1">Cell projection</location>
        <location evidence="1">Cilium</location>
        <location evidence="1">Flagellum</location>
    </subcellularLocation>
    <subcellularLocation>
        <location evidence="2">Cytoplasm</location>
        <location evidence="2">Cytoskeleton</location>
        <location evidence="2">Cilium axoneme</location>
    </subcellularLocation>
</comment>
<feature type="region of interest" description="Disordered" evidence="9">
    <location>
        <begin position="1"/>
        <end position="42"/>
    </location>
</feature>
<dbReference type="PANTHER" id="PTHR46613">
    <property type="entry name" value="RADIAL SPOKE HEAD 10 HOMOLOG B-RELATED"/>
    <property type="match status" value="1"/>
</dbReference>
<keyword evidence="11" id="KW-1185">Reference proteome</keyword>
<comment type="caution">
    <text evidence="10">The sequence shown here is derived from an EMBL/GenBank/DDBJ whole genome shotgun (WGS) entry which is preliminary data.</text>
</comment>
<evidence type="ECO:0000256" key="7">
    <source>
        <dbReference type="ARBA" id="ARBA00023212"/>
    </source>
</evidence>
<evidence type="ECO:0000256" key="8">
    <source>
        <dbReference type="ARBA" id="ARBA00023273"/>
    </source>
</evidence>
<evidence type="ECO:0000256" key="6">
    <source>
        <dbReference type="ARBA" id="ARBA00023069"/>
    </source>
</evidence>
<evidence type="ECO:0000256" key="9">
    <source>
        <dbReference type="SAM" id="MobiDB-lite"/>
    </source>
</evidence>
<keyword evidence="6" id="KW-0969">Cilium</keyword>
<organism evidence="10 11">
    <name type="scientific">Crenichthys baileyi</name>
    <name type="common">White River springfish</name>
    <dbReference type="NCBI Taxonomy" id="28760"/>
    <lineage>
        <taxon>Eukaryota</taxon>
        <taxon>Metazoa</taxon>
        <taxon>Chordata</taxon>
        <taxon>Craniata</taxon>
        <taxon>Vertebrata</taxon>
        <taxon>Euteleostomi</taxon>
        <taxon>Actinopterygii</taxon>
        <taxon>Neopterygii</taxon>
        <taxon>Teleostei</taxon>
        <taxon>Neoteleostei</taxon>
        <taxon>Acanthomorphata</taxon>
        <taxon>Ovalentaria</taxon>
        <taxon>Atherinomorphae</taxon>
        <taxon>Cyprinodontiformes</taxon>
        <taxon>Goodeidae</taxon>
        <taxon>Crenichthys</taxon>
    </lineage>
</organism>
<evidence type="ECO:0000313" key="11">
    <source>
        <dbReference type="Proteomes" id="UP001311232"/>
    </source>
</evidence>
<dbReference type="EMBL" id="JAHHUM010000976">
    <property type="protein sequence ID" value="KAK5615332.1"/>
    <property type="molecule type" value="Genomic_DNA"/>
</dbReference>
<name>A0AAV9S312_9TELE</name>
<evidence type="ECO:0000256" key="5">
    <source>
        <dbReference type="ARBA" id="ARBA00022846"/>
    </source>
</evidence>
<gene>
    <name evidence="10" type="ORF">CRENBAI_002691</name>
</gene>
<sequence>MKENGGNEPGQIDFQGNEETCIDAEMKNNATDAESYKSLTESSLNSSERAADILQRNSDQTQSEGIYQLPAIICLNIQRYDGATSDGQFHGKGVASFQEGHEYKGIFSKGLMHGHGTFTQANGVKYEGDFVCNVPMGQGTYTWLDGSTYMGEVYRGIRQRMGTYKCAKHGVSYKGQWHQGKRHGKGTVYYNEEETSWYEGDWVMNKREGQGERCYPSGNIYTGEWRNNLRHGEGTMNWIELGQQYVGTWQNGVQHGLGTYIWILKRVNGSQYAQSNQYQGEFLEGQRHGKGTFYYAGGAIYTGEWRNNKKHGKGKLTARSGRVFECEFDEDVMIAGLNENKAPTPLGVLPLSESDSSILGPDMALNIEGILEKIPKRNRESERRQVEFVVLSQHMELRLIYGFYSRLGCSRPPDNIFLLSRLQFWRLLKDCYIHRHGVTLTQIDRFIREEAGLAETHSPFTSMQRHEFLMALVIVALYIYKKDMISQKHLLAACLSRLMTEDVLPNARIVKGFLFKQPELTVEALKFANRCWEIFDTFCRVYLTHRNDESMTCRQLLWMFKDLGLFDHQLTTAKLLELITAENCDKNQSSCVELEISFLEFFEVLLGCAELKFQQVSDALGQNLVQIRSHSHIHEKSPEFEAHEKKVETTNQYFQVREHVIVQDVGSEDSKNQDLKEPQLAGLGSILAVHQFFNHSFFPAVDHHWLVTRHMETLDQELHDSKVSHSIENSAKMFSS</sequence>
<dbReference type="GO" id="GO:0031514">
    <property type="term" value="C:motile cilium"/>
    <property type="evidence" value="ECO:0007669"/>
    <property type="project" value="UniProtKB-SubCell"/>
</dbReference>
<evidence type="ECO:0000256" key="2">
    <source>
        <dbReference type="ARBA" id="ARBA00004430"/>
    </source>
</evidence>
<dbReference type="PANTHER" id="PTHR46613:SF1">
    <property type="entry name" value="RADIAL SPOKE HEAD 10 HOMOLOG B-RELATED"/>
    <property type="match status" value="1"/>
</dbReference>
<reference evidence="10 11" key="1">
    <citation type="submission" date="2021-06" db="EMBL/GenBank/DDBJ databases">
        <authorList>
            <person name="Palmer J.M."/>
        </authorList>
    </citation>
    <scope>NUCLEOTIDE SEQUENCE [LARGE SCALE GENOMIC DNA]</scope>
    <source>
        <strain evidence="10 11">MEX-2019</strain>
        <tissue evidence="10">Muscle</tissue>
    </source>
</reference>
<dbReference type="Gene3D" id="2.20.110.10">
    <property type="entry name" value="Histone H3 K4-specific methyltransferase SET7/9 N-terminal domain"/>
    <property type="match status" value="5"/>
</dbReference>
<dbReference type="SMART" id="SM00698">
    <property type="entry name" value="MORN"/>
    <property type="match status" value="10"/>
</dbReference>
<evidence type="ECO:0000256" key="3">
    <source>
        <dbReference type="ARBA" id="ARBA00022490"/>
    </source>
</evidence>
<accession>A0AAV9S312</accession>
<protein>
    <submittedName>
        <fullName evidence="10">Uncharacterized protein</fullName>
    </submittedName>
</protein>
<feature type="compositionally biased region" description="Polar residues" evidence="9">
    <location>
        <begin position="28"/>
        <end position="42"/>
    </location>
</feature>
<dbReference type="InterPro" id="IPR003409">
    <property type="entry name" value="MORN"/>
</dbReference>
<dbReference type="AlphaFoldDB" id="A0AAV9S312"/>
<evidence type="ECO:0000256" key="4">
    <source>
        <dbReference type="ARBA" id="ARBA00022737"/>
    </source>
</evidence>
<keyword evidence="7" id="KW-0206">Cytoskeleton</keyword>
<dbReference type="GO" id="GO:0005930">
    <property type="term" value="C:axoneme"/>
    <property type="evidence" value="ECO:0007669"/>
    <property type="project" value="UniProtKB-SubCell"/>
</dbReference>